<proteinExistence type="predicted"/>
<evidence type="ECO:0000259" key="2">
    <source>
        <dbReference type="PROSITE" id="PS01124"/>
    </source>
</evidence>
<keyword evidence="1" id="KW-0812">Transmembrane</keyword>
<name>A0A415BRZ4_PHOVU</name>
<evidence type="ECO:0000313" key="3">
    <source>
        <dbReference type="EMBL" id="RHI91583.1"/>
    </source>
</evidence>
<organism evidence="3 4">
    <name type="scientific">Phocaeicola vulgatus</name>
    <name type="common">Bacteroides vulgatus</name>
    <dbReference type="NCBI Taxonomy" id="821"/>
    <lineage>
        <taxon>Bacteria</taxon>
        <taxon>Pseudomonadati</taxon>
        <taxon>Bacteroidota</taxon>
        <taxon>Bacteroidia</taxon>
        <taxon>Bacteroidales</taxon>
        <taxon>Bacteroidaceae</taxon>
        <taxon>Phocaeicola</taxon>
    </lineage>
</organism>
<feature type="transmembrane region" description="Helical" evidence="1">
    <location>
        <begin position="176"/>
        <end position="193"/>
    </location>
</feature>
<evidence type="ECO:0000256" key="1">
    <source>
        <dbReference type="SAM" id="Phobius"/>
    </source>
</evidence>
<dbReference type="EMBL" id="QRLF01000013">
    <property type="protein sequence ID" value="RHI91583.1"/>
    <property type="molecule type" value="Genomic_DNA"/>
</dbReference>
<feature type="transmembrane region" description="Helical" evidence="1">
    <location>
        <begin position="199"/>
        <end position="218"/>
    </location>
</feature>
<feature type="transmembrane region" description="Helical" evidence="1">
    <location>
        <begin position="38"/>
        <end position="60"/>
    </location>
</feature>
<dbReference type="AlphaFoldDB" id="A0A415BRZ4"/>
<dbReference type="Pfam" id="PF12833">
    <property type="entry name" value="HTH_18"/>
    <property type="match status" value="1"/>
</dbReference>
<feature type="transmembrane region" description="Helical" evidence="1">
    <location>
        <begin position="143"/>
        <end position="164"/>
    </location>
</feature>
<comment type="caution">
    <text evidence="3">The sequence shown here is derived from an EMBL/GenBank/DDBJ whole genome shotgun (WGS) entry which is preliminary data.</text>
</comment>
<feature type="domain" description="HTH araC/xylS-type" evidence="2">
    <location>
        <begin position="270"/>
        <end position="372"/>
    </location>
</feature>
<gene>
    <name evidence="3" type="ORF">DW150_09520</name>
</gene>
<feature type="transmembrane region" description="Helical" evidence="1">
    <location>
        <begin position="6"/>
        <end position="26"/>
    </location>
</feature>
<dbReference type="Proteomes" id="UP000285777">
    <property type="component" value="Unassembled WGS sequence"/>
</dbReference>
<evidence type="ECO:0000313" key="4">
    <source>
        <dbReference type="Proteomes" id="UP000285777"/>
    </source>
</evidence>
<sequence>MDIETGLLNAMLHFAVCAFLLSATLLCIRRHPNNKSRVYLAIAFFVTVISFGLRVFVGYAGRPLTYHVLPIANLYGGLIALMIYYLYPIEVIRPGWLNFKRGILFFAPWLLLSLFLACVHLHFRELTSFGDMIGHIGEFNVWFRLLIIVTGIIPYSIMLFYIPYNYKTSSADCRWISTYTVAIQGVGIFYTLFMLTGSMTVSIIHVTYCILFCLFITYQELFLRINVPVTPREIPVESTVSSDIPVPLETLDTPDENITPEKNKENPLWLQLNELIDREQLWRNPDTNITKLAVLLDTNRNKLTRIIQEKGYDGYKEFINRRRIDEFLKIADSDKYVNVLDTFFKVGFRSKATALRNFKEYTGMLPSEYLQIKLKKKTKTP</sequence>
<feature type="transmembrane region" description="Helical" evidence="1">
    <location>
        <begin position="103"/>
        <end position="123"/>
    </location>
</feature>
<dbReference type="Gene3D" id="1.10.10.60">
    <property type="entry name" value="Homeodomain-like"/>
    <property type="match status" value="1"/>
</dbReference>
<dbReference type="InterPro" id="IPR018060">
    <property type="entry name" value="HTH_AraC"/>
</dbReference>
<keyword evidence="1" id="KW-1133">Transmembrane helix</keyword>
<keyword evidence="1" id="KW-0472">Membrane</keyword>
<dbReference type="RefSeq" id="WP_118290798.1">
    <property type="nucleotide sequence ID" value="NZ_QRLF01000013.1"/>
</dbReference>
<protein>
    <submittedName>
        <fullName evidence="3">AraC family transcriptional regulator</fullName>
    </submittedName>
</protein>
<reference evidence="3 4" key="1">
    <citation type="submission" date="2018-08" db="EMBL/GenBank/DDBJ databases">
        <title>A genome reference for cultivated species of the human gut microbiota.</title>
        <authorList>
            <person name="Zou Y."/>
            <person name="Xue W."/>
            <person name="Luo G."/>
        </authorList>
    </citation>
    <scope>NUCLEOTIDE SEQUENCE [LARGE SCALE GENOMIC DNA]</scope>
    <source>
        <strain evidence="3 4">AM13-21</strain>
    </source>
</reference>
<dbReference type="GO" id="GO:0003700">
    <property type="term" value="F:DNA-binding transcription factor activity"/>
    <property type="evidence" value="ECO:0007669"/>
    <property type="project" value="InterPro"/>
</dbReference>
<feature type="transmembrane region" description="Helical" evidence="1">
    <location>
        <begin position="66"/>
        <end position="87"/>
    </location>
</feature>
<accession>A0A415BRZ4</accession>
<dbReference type="GO" id="GO:0043565">
    <property type="term" value="F:sequence-specific DNA binding"/>
    <property type="evidence" value="ECO:0007669"/>
    <property type="project" value="InterPro"/>
</dbReference>
<dbReference type="PROSITE" id="PS01124">
    <property type="entry name" value="HTH_ARAC_FAMILY_2"/>
    <property type="match status" value="1"/>
</dbReference>